<dbReference type="PROSITE" id="PS51186">
    <property type="entry name" value="GNAT"/>
    <property type="match status" value="1"/>
</dbReference>
<dbReference type="Pfam" id="PF00583">
    <property type="entry name" value="Acetyltransf_1"/>
    <property type="match status" value="1"/>
</dbReference>
<reference evidence="5 6" key="1">
    <citation type="submission" date="2020-10" db="EMBL/GenBank/DDBJ databases">
        <title>Streptomyces ferrugineus complate genome analysis.</title>
        <authorList>
            <person name="Anwar N."/>
        </authorList>
    </citation>
    <scope>NUCLEOTIDE SEQUENCE [LARGE SCALE GENOMIC DNA]</scope>
    <source>
        <strain evidence="5 6">CCTCC AA2014009</strain>
    </source>
</reference>
<evidence type="ECO:0000313" key="5">
    <source>
        <dbReference type="EMBL" id="QOV36037.1"/>
    </source>
</evidence>
<evidence type="ECO:0000256" key="3">
    <source>
        <dbReference type="SAM" id="MobiDB-lite"/>
    </source>
</evidence>
<dbReference type="PANTHER" id="PTHR43877">
    <property type="entry name" value="AMINOALKYLPHOSPHONATE N-ACETYLTRANSFERASE-RELATED-RELATED"/>
    <property type="match status" value="1"/>
</dbReference>
<dbReference type="Proteomes" id="UP000594205">
    <property type="component" value="Chromosome"/>
</dbReference>
<dbReference type="InterPro" id="IPR000182">
    <property type="entry name" value="GNAT_dom"/>
</dbReference>
<feature type="domain" description="N-acetyltransferase" evidence="4">
    <location>
        <begin position="48"/>
        <end position="211"/>
    </location>
</feature>
<gene>
    <name evidence="5" type="ORF">IM697_39395</name>
</gene>
<keyword evidence="2" id="KW-0012">Acyltransferase</keyword>
<dbReference type="CDD" id="cd04301">
    <property type="entry name" value="NAT_SF"/>
    <property type="match status" value="1"/>
</dbReference>
<evidence type="ECO:0000259" key="4">
    <source>
        <dbReference type="PROSITE" id="PS51186"/>
    </source>
</evidence>
<proteinExistence type="predicted"/>
<keyword evidence="1 5" id="KW-0808">Transferase</keyword>
<dbReference type="SUPFAM" id="SSF55729">
    <property type="entry name" value="Acyl-CoA N-acyltransferases (Nat)"/>
    <property type="match status" value="1"/>
</dbReference>
<dbReference type="GO" id="GO:0016747">
    <property type="term" value="F:acyltransferase activity, transferring groups other than amino-acyl groups"/>
    <property type="evidence" value="ECO:0007669"/>
    <property type="project" value="InterPro"/>
</dbReference>
<feature type="region of interest" description="Disordered" evidence="3">
    <location>
        <begin position="1"/>
        <end position="32"/>
    </location>
</feature>
<keyword evidence="6" id="KW-1185">Reference proteome</keyword>
<dbReference type="EMBL" id="CP063373">
    <property type="protein sequence ID" value="QOV36037.1"/>
    <property type="molecule type" value="Genomic_DNA"/>
</dbReference>
<dbReference type="KEGG" id="sfeu:IM697_39395"/>
<evidence type="ECO:0000256" key="2">
    <source>
        <dbReference type="ARBA" id="ARBA00023315"/>
    </source>
</evidence>
<dbReference type="Gene3D" id="3.40.630.30">
    <property type="match status" value="1"/>
</dbReference>
<evidence type="ECO:0000313" key="6">
    <source>
        <dbReference type="Proteomes" id="UP000594205"/>
    </source>
</evidence>
<organism evidence="5 6">
    <name type="scientific">Streptomyces ferrugineus</name>
    <dbReference type="NCBI Taxonomy" id="1413221"/>
    <lineage>
        <taxon>Bacteria</taxon>
        <taxon>Bacillati</taxon>
        <taxon>Actinomycetota</taxon>
        <taxon>Actinomycetes</taxon>
        <taxon>Kitasatosporales</taxon>
        <taxon>Streptomycetaceae</taxon>
        <taxon>Streptomyces</taxon>
    </lineage>
</organism>
<evidence type="ECO:0000256" key="1">
    <source>
        <dbReference type="ARBA" id="ARBA00022679"/>
    </source>
</evidence>
<dbReference type="InterPro" id="IPR050832">
    <property type="entry name" value="Bact_Acetyltransf"/>
</dbReference>
<dbReference type="InterPro" id="IPR016181">
    <property type="entry name" value="Acyl_CoA_acyltransferase"/>
</dbReference>
<name>A0A7M2SI65_9ACTN</name>
<protein>
    <submittedName>
        <fullName evidence="5">GNAT family N-acetyltransferase</fullName>
    </submittedName>
</protein>
<accession>A0A7M2SI65</accession>
<sequence>MPATHTPRIPRRAQNRRLCSPVGIPARRPHKNREPARSVFDGVIDTQISIRPARTEEAHALAALHTRTRTAYYTAGGLPAQELAGAERISGYWQRAVDEGRAQVAAASGGRVVGFLMAGSPKFDDIAAASVRELQQIGVDPTGWGRGVGGLLHAAFVRRLRADGLTEGVVECWEANARAQAFYARQGWRPDGSRRPGPLGRDYVRLRLTIPC</sequence>
<dbReference type="AlphaFoldDB" id="A0A7M2SI65"/>